<dbReference type="InterPro" id="IPR011711">
    <property type="entry name" value="GntR_C"/>
</dbReference>
<evidence type="ECO:0000256" key="3">
    <source>
        <dbReference type="ARBA" id="ARBA00023163"/>
    </source>
</evidence>
<dbReference type="SUPFAM" id="SSF46785">
    <property type="entry name" value="Winged helix' DNA-binding domain"/>
    <property type="match status" value="1"/>
</dbReference>
<keyword evidence="1" id="KW-0805">Transcription regulation</keyword>
<protein>
    <submittedName>
        <fullName evidence="5">Unannotated protein</fullName>
    </submittedName>
</protein>
<dbReference type="AlphaFoldDB" id="A0A6J6BAK3"/>
<dbReference type="PANTHER" id="PTHR43537">
    <property type="entry name" value="TRANSCRIPTIONAL REGULATOR, GNTR FAMILY"/>
    <property type="match status" value="1"/>
</dbReference>
<dbReference type="GO" id="GO:0003700">
    <property type="term" value="F:DNA-binding transcription factor activity"/>
    <property type="evidence" value="ECO:0007669"/>
    <property type="project" value="InterPro"/>
</dbReference>
<dbReference type="Pfam" id="PF00392">
    <property type="entry name" value="GntR"/>
    <property type="match status" value="1"/>
</dbReference>
<evidence type="ECO:0000256" key="2">
    <source>
        <dbReference type="ARBA" id="ARBA00023125"/>
    </source>
</evidence>
<organism evidence="5">
    <name type="scientific">freshwater metagenome</name>
    <dbReference type="NCBI Taxonomy" id="449393"/>
    <lineage>
        <taxon>unclassified sequences</taxon>
        <taxon>metagenomes</taxon>
        <taxon>ecological metagenomes</taxon>
    </lineage>
</organism>
<evidence type="ECO:0000313" key="6">
    <source>
        <dbReference type="EMBL" id="CAB5015422.1"/>
    </source>
</evidence>
<keyword evidence="2" id="KW-0238">DNA-binding</keyword>
<name>A0A6J6BAK3_9ZZZZ</name>
<gene>
    <name evidence="5" type="ORF">UFOPK1380_00769</name>
    <name evidence="6" type="ORF">UFOPK4095_00707</name>
</gene>
<dbReference type="InterPro" id="IPR000524">
    <property type="entry name" value="Tscrpt_reg_HTH_GntR"/>
</dbReference>
<dbReference type="PROSITE" id="PS50949">
    <property type="entry name" value="HTH_GNTR"/>
    <property type="match status" value="1"/>
</dbReference>
<dbReference type="SUPFAM" id="SSF48008">
    <property type="entry name" value="GntR ligand-binding domain-like"/>
    <property type="match status" value="1"/>
</dbReference>
<dbReference type="CDD" id="cd07377">
    <property type="entry name" value="WHTH_GntR"/>
    <property type="match status" value="1"/>
</dbReference>
<dbReference type="PANTHER" id="PTHR43537:SF24">
    <property type="entry name" value="GLUCONATE OPERON TRANSCRIPTIONAL REPRESSOR"/>
    <property type="match status" value="1"/>
</dbReference>
<keyword evidence="3" id="KW-0804">Transcription</keyword>
<dbReference type="SMART" id="SM00895">
    <property type="entry name" value="FCD"/>
    <property type="match status" value="1"/>
</dbReference>
<dbReference type="Gene3D" id="1.20.120.530">
    <property type="entry name" value="GntR ligand-binding domain-like"/>
    <property type="match status" value="1"/>
</dbReference>
<dbReference type="Pfam" id="PF07729">
    <property type="entry name" value="FCD"/>
    <property type="match status" value="1"/>
</dbReference>
<evidence type="ECO:0000256" key="1">
    <source>
        <dbReference type="ARBA" id="ARBA00023015"/>
    </source>
</evidence>
<dbReference type="InterPro" id="IPR036388">
    <property type="entry name" value="WH-like_DNA-bd_sf"/>
</dbReference>
<reference evidence="5" key="1">
    <citation type="submission" date="2020-05" db="EMBL/GenBank/DDBJ databases">
        <authorList>
            <person name="Chiriac C."/>
            <person name="Salcher M."/>
            <person name="Ghai R."/>
            <person name="Kavagutti S V."/>
        </authorList>
    </citation>
    <scope>NUCLEOTIDE SEQUENCE</scope>
</reference>
<dbReference type="EMBL" id="CAFBPI010000037">
    <property type="protein sequence ID" value="CAB5015422.1"/>
    <property type="molecule type" value="Genomic_DNA"/>
</dbReference>
<dbReference type="PRINTS" id="PR00035">
    <property type="entry name" value="HTHGNTR"/>
</dbReference>
<accession>A0A6J6BAK3</accession>
<dbReference type="InterPro" id="IPR036390">
    <property type="entry name" value="WH_DNA-bd_sf"/>
</dbReference>
<dbReference type="GO" id="GO:0003677">
    <property type="term" value="F:DNA binding"/>
    <property type="evidence" value="ECO:0007669"/>
    <property type="project" value="UniProtKB-KW"/>
</dbReference>
<proteinExistence type="predicted"/>
<evidence type="ECO:0000313" key="5">
    <source>
        <dbReference type="EMBL" id="CAB4536190.1"/>
    </source>
</evidence>
<dbReference type="SMART" id="SM00345">
    <property type="entry name" value="HTH_GNTR"/>
    <property type="match status" value="1"/>
</dbReference>
<sequence>MSIIDSDLALSQQIANSLKEEILSGKFPPGVRIRQEDIAEQFGASRSPVREALRILEAEGLINLVAHTGAWISHLSLAECEEMYQLRERVEPLLLRLSIAHISDETISQLQELASEMEATKDVEKFLKLDREFHLLSYSGAETVLVGEMVNRLWNTTQHYRRAYSQMMATSSFKPAHYEHHLLLSALKKRDADDAERILYGHIRRTRLELAQHPDVFNS</sequence>
<feature type="domain" description="HTH gntR-type" evidence="4">
    <location>
        <begin position="8"/>
        <end position="75"/>
    </location>
</feature>
<dbReference type="Gene3D" id="1.10.10.10">
    <property type="entry name" value="Winged helix-like DNA-binding domain superfamily/Winged helix DNA-binding domain"/>
    <property type="match status" value="1"/>
</dbReference>
<dbReference type="EMBL" id="CAEZSC010000042">
    <property type="protein sequence ID" value="CAB4536190.1"/>
    <property type="molecule type" value="Genomic_DNA"/>
</dbReference>
<evidence type="ECO:0000259" key="4">
    <source>
        <dbReference type="PROSITE" id="PS50949"/>
    </source>
</evidence>
<dbReference type="InterPro" id="IPR008920">
    <property type="entry name" value="TF_FadR/GntR_C"/>
</dbReference>